<evidence type="ECO:0000259" key="5">
    <source>
        <dbReference type="PROSITE" id="PS51667"/>
    </source>
</evidence>
<evidence type="ECO:0000313" key="7">
    <source>
        <dbReference type="EMBL" id="MCL7046508.1"/>
    </source>
</evidence>
<feature type="coiled-coil region" evidence="3">
    <location>
        <begin position="222"/>
        <end position="317"/>
    </location>
</feature>
<comment type="caution">
    <text evidence="2">Lacks conserved residue(s) required for the propagation of feature annotation.</text>
</comment>
<keyword evidence="1" id="KW-0539">Nucleus</keyword>
<keyword evidence="3" id="KW-0175">Coiled coil</keyword>
<dbReference type="InterPro" id="IPR014977">
    <property type="entry name" value="WRC_dom"/>
</dbReference>
<feature type="region of interest" description="Disordered" evidence="4">
    <location>
        <begin position="79"/>
        <end position="98"/>
    </location>
</feature>
<evidence type="ECO:0000313" key="6">
    <source>
        <dbReference type="EMBL" id="MCL7026281.1"/>
    </source>
</evidence>
<dbReference type="Proteomes" id="UP001177140">
    <property type="component" value="Unassembled WGS sequence"/>
</dbReference>
<reference evidence="6" key="1">
    <citation type="submission" date="2022-03" db="EMBL/GenBank/DDBJ databases">
        <title>A functionally conserved STORR gene fusion in Papaver species that diverged 16.8 million years ago.</title>
        <authorList>
            <person name="Catania T."/>
        </authorList>
    </citation>
    <scope>NUCLEOTIDE SEQUENCE</scope>
    <source>
        <strain evidence="6">S-191538</strain>
    </source>
</reference>
<feature type="domain" description="WRC" evidence="5">
    <location>
        <begin position="22"/>
        <end position="69"/>
    </location>
</feature>
<evidence type="ECO:0000256" key="2">
    <source>
        <dbReference type="PROSITE-ProRule" id="PRU01002"/>
    </source>
</evidence>
<dbReference type="EMBL" id="JAJJMA010054672">
    <property type="protein sequence ID" value="MCL7026281.1"/>
    <property type="molecule type" value="Genomic_DNA"/>
</dbReference>
<protein>
    <recommendedName>
        <fullName evidence="5">WRC domain-containing protein</fullName>
    </recommendedName>
</protein>
<keyword evidence="8" id="KW-1185">Reference proteome</keyword>
<dbReference type="EMBL" id="JAJJMA010282047">
    <property type="protein sequence ID" value="MCL7046508.1"/>
    <property type="molecule type" value="Genomic_DNA"/>
</dbReference>
<evidence type="ECO:0000256" key="1">
    <source>
        <dbReference type="ARBA" id="ARBA00023242"/>
    </source>
</evidence>
<dbReference type="PROSITE" id="PS51667">
    <property type="entry name" value="WRC"/>
    <property type="match status" value="1"/>
</dbReference>
<gene>
    <name evidence="7" type="ORF">MKW94_013420</name>
    <name evidence="6" type="ORF">MKW94_016324</name>
</gene>
<organism evidence="6 8">
    <name type="scientific">Papaver nudicaule</name>
    <name type="common">Iceland poppy</name>
    <dbReference type="NCBI Taxonomy" id="74823"/>
    <lineage>
        <taxon>Eukaryota</taxon>
        <taxon>Viridiplantae</taxon>
        <taxon>Streptophyta</taxon>
        <taxon>Embryophyta</taxon>
        <taxon>Tracheophyta</taxon>
        <taxon>Spermatophyta</taxon>
        <taxon>Magnoliopsida</taxon>
        <taxon>Ranunculales</taxon>
        <taxon>Papaveraceae</taxon>
        <taxon>Papaveroideae</taxon>
        <taxon>Papaver</taxon>
    </lineage>
</organism>
<sequence>MENKIKAALKYAEKKKKTVIIPPDEQRCSTNDGKNWRCKNRIADTGIKWCEKHLRGRKMDSTEKKRLEALVEKIKKNGNEEASNDFNGGGSEKSEVEWQRKGKRGIRVISCFVEPRVSDRLKQKKMKKILDLDDHLTVNETTIQQAITNYDASYGIIPDCPPGFTMKGIKAEATEAQFETHNSKRCYEELKSSSAESVNREVELEKLLGHYGSKCLQLSIELEKKKKECVEIQGKLIDFERRKMAAENEFKQLKKTQERSADSRIARLQQDQKVLCQREERAHERITHLEEELKTINAELKHGKRRTEDEIEVWKKKFCDLETRVLSIEKVVQF</sequence>
<accession>A0AA41RX81</accession>
<comment type="caution">
    <text evidence="6">The sequence shown here is derived from an EMBL/GenBank/DDBJ whole genome shotgun (WGS) entry which is preliminary data.</text>
</comment>
<proteinExistence type="predicted"/>
<dbReference type="Pfam" id="PF08879">
    <property type="entry name" value="WRC"/>
    <property type="match status" value="1"/>
</dbReference>
<evidence type="ECO:0000313" key="8">
    <source>
        <dbReference type="Proteomes" id="UP001177140"/>
    </source>
</evidence>
<evidence type="ECO:0000256" key="4">
    <source>
        <dbReference type="SAM" id="MobiDB-lite"/>
    </source>
</evidence>
<name>A0AA41RX81_PAPNU</name>
<dbReference type="AlphaFoldDB" id="A0AA41RX81"/>
<evidence type="ECO:0000256" key="3">
    <source>
        <dbReference type="SAM" id="Coils"/>
    </source>
</evidence>